<name>A0A1X7U3H1_AMPQE</name>
<dbReference type="InParanoid" id="A0A1X7U3H1"/>
<organism evidence="1">
    <name type="scientific">Amphimedon queenslandica</name>
    <name type="common">Sponge</name>
    <dbReference type="NCBI Taxonomy" id="400682"/>
    <lineage>
        <taxon>Eukaryota</taxon>
        <taxon>Metazoa</taxon>
        <taxon>Porifera</taxon>
        <taxon>Demospongiae</taxon>
        <taxon>Heteroscleromorpha</taxon>
        <taxon>Haplosclerida</taxon>
        <taxon>Niphatidae</taxon>
        <taxon>Amphimedon</taxon>
    </lineage>
</organism>
<protein>
    <submittedName>
        <fullName evidence="1">Uncharacterized protein</fullName>
    </submittedName>
</protein>
<dbReference type="SUPFAM" id="SSF74650">
    <property type="entry name" value="Galactose mutarotase-like"/>
    <property type="match status" value="1"/>
</dbReference>
<dbReference type="EnsemblMetazoa" id="Aqu2.1.22089_001">
    <property type="protein sequence ID" value="Aqu2.1.22089_001"/>
    <property type="gene ID" value="Aqu2.1.22089"/>
</dbReference>
<reference evidence="1" key="1">
    <citation type="submission" date="2017-05" db="UniProtKB">
        <authorList>
            <consortium name="EnsemblMetazoa"/>
        </authorList>
    </citation>
    <scope>IDENTIFICATION</scope>
</reference>
<dbReference type="GO" id="GO:0030246">
    <property type="term" value="F:carbohydrate binding"/>
    <property type="evidence" value="ECO:0007669"/>
    <property type="project" value="InterPro"/>
</dbReference>
<dbReference type="GO" id="GO:0005975">
    <property type="term" value="P:carbohydrate metabolic process"/>
    <property type="evidence" value="ECO:0007669"/>
    <property type="project" value="InterPro"/>
</dbReference>
<dbReference type="Gene3D" id="2.70.98.30">
    <property type="entry name" value="Golgi alpha-mannosidase II, domain 4"/>
    <property type="match status" value="1"/>
</dbReference>
<accession>A0A1X7U3H1</accession>
<dbReference type="OrthoDB" id="2016903at2759"/>
<dbReference type="InterPro" id="IPR011013">
    <property type="entry name" value="Gal_mutarotase_sf_dom"/>
</dbReference>
<dbReference type="GO" id="GO:0003824">
    <property type="term" value="F:catalytic activity"/>
    <property type="evidence" value="ECO:0007669"/>
    <property type="project" value="InterPro"/>
</dbReference>
<evidence type="ECO:0000313" key="1">
    <source>
        <dbReference type="EnsemblMetazoa" id="Aqu2.1.22089_001"/>
    </source>
</evidence>
<dbReference type="AlphaFoldDB" id="A0A1X7U3H1"/>
<sequence>MDQQFYWYNASTGNNIDTQNSNAYIFRPNSSMTFPVDSGDDYAEITSCYSKAM</sequence>
<proteinExistence type="predicted"/>